<keyword evidence="8" id="KW-0472">Membrane</keyword>
<organism evidence="10 11">
    <name type="scientific">Cordyceps fumosorosea (strain ARSEF 2679)</name>
    <name type="common">Isaria fumosorosea</name>
    <dbReference type="NCBI Taxonomy" id="1081104"/>
    <lineage>
        <taxon>Eukaryota</taxon>
        <taxon>Fungi</taxon>
        <taxon>Dikarya</taxon>
        <taxon>Ascomycota</taxon>
        <taxon>Pezizomycotina</taxon>
        <taxon>Sordariomycetes</taxon>
        <taxon>Hypocreomycetidae</taxon>
        <taxon>Hypocreales</taxon>
        <taxon>Cordycipitaceae</taxon>
        <taxon>Cordyceps</taxon>
    </lineage>
</organism>
<dbReference type="STRING" id="1081104.A0A168ELQ0"/>
<sequence>MPKYNFKVVVVGGGPTGLALANMLEQLEIDYILLEAHADITPRIGTGIFLSNSLRVLDQLGCLDAFYAGADEVDDLSVTVDAVTMFSPATAEHFNQSCHRQHLLNVLFNNLRDQSKILTNKRVGQIVETETGVDVITTDGDVYSGHIVIGADGVHSIVRKEMRRMAAKASPNHPLVTEEDDVEIQYATLFGIAYIDKPFPPRLLAMAANQGRSYLTYGNAEGRIFWGLMERLPEPIKGSKAPRYTQAEMDALVEKRFDDEVVTGVTLGDLWKGSSETNGMLPLQNWVFDTWHFGRLVTVGDSAHKMVPITGQGCNMAIQDAAALVNALSRRLDQLGDRISKSELESAFRETETARQTHVEYSRSDAFEMQESQAMQNGVFNRLFPLLAGSLSLDAKHEVNRAIMFNTARLDKLPLPHRPHFIPFADELPAKNIDSGLWNAGAMAAYAGLWVAARMLCTTDDAPASFTRSILQHLTGSGQDAWLGSRGTATSTLYSTSLLTTVTIYWTLERYRRCNRQAMLGPLMKYTGLYSVATDVLGATAVVPAYLGLTELKNTGAVANIMVGRPVRPAVIKSLAPAVVISFAVAAAAFCVAARTQHPASAASLWRLAPLLVAPVTQALYARTKDEQALKNDKEGFLDVHNGDLPSLKALYAVVTAAAAAAHVGLVVLPWLRGSAQASEVLDLFRAREALVLAGSLVGGALTSIVSTRAQGYATTWSAVRAGLASLISVAMFGPAAVFTAARYWKEVTTARYCFWKHEKDGSGA</sequence>
<feature type="transmembrane region" description="Helical" evidence="8">
    <location>
        <begin position="722"/>
        <end position="742"/>
    </location>
</feature>
<keyword evidence="6 10" id="KW-0503">Monooxygenase</keyword>
<evidence type="ECO:0000256" key="2">
    <source>
        <dbReference type="ARBA" id="ARBA00007992"/>
    </source>
</evidence>
<evidence type="ECO:0000256" key="6">
    <source>
        <dbReference type="ARBA" id="ARBA00023033"/>
    </source>
</evidence>
<feature type="transmembrane region" description="Helical" evidence="8">
    <location>
        <begin position="491"/>
        <end position="508"/>
    </location>
</feature>
<reference evidence="10 11" key="1">
    <citation type="journal article" date="2016" name="Genome Biol. Evol.">
        <title>Divergent and convergent evolution of fungal pathogenicity.</title>
        <authorList>
            <person name="Shang Y."/>
            <person name="Xiao G."/>
            <person name="Zheng P."/>
            <person name="Cen K."/>
            <person name="Zhan S."/>
            <person name="Wang C."/>
        </authorList>
    </citation>
    <scope>NUCLEOTIDE SEQUENCE [LARGE SCALE GENOMIC DNA]</scope>
    <source>
        <strain evidence="10 11">ARSEF 2679</strain>
    </source>
</reference>
<dbReference type="Proteomes" id="UP000076744">
    <property type="component" value="Unassembled WGS sequence"/>
</dbReference>
<feature type="transmembrane region" description="Helical" evidence="8">
    <location>
        <begin position="650"/>
        <end position="669"/>
    </location>
</feature>
<evidence type="ECO:0000256" key="8">
    <source>
        <dbReference type="SAM" id="Phobius"/>
    </source>
</evidence>
<keyword evidence="11" id="KW-1185">Reference proteome</keyword>
<evidence type="ECO:0000313" key="10">
    <source>
        <dbReference type="EMBL" id="OAA73961.1"/>
    </source>
</evidence>
<feature type="transmembrane region" description="Helical" evidence="8">
    <location>
        <begin position="529"/>
        <end position="550"/>
    </location>
</feature>
<dbReference type="GO" id="GO:0004497">
    <property type="term" value="F:monooxygenase activity"/>
    <property type="evidence" value="ECO:0007669"/>
    <property type="project" value="UniProtKB-KW"/>
</dbReference>
<keyword evidence="8" id="KW-0812">Transmembrane</keyword>
<dbReference type="InterPro" id="IPR036188">
    <property type="entry name" value="FAD/NAD-bd_sf"/>
</dbReference>
<feature type="transmembrane region" description="Helical" evidence="8">
    <location>
        <begin position="605"/>
        <end position="622"/>
    </location>
</feature>
<keyword evidence="5" id="KW-0560">Oxidoreductase</keyword>
<dbReference type="PRINTS" id="PR00420">
    <property type="entry name" value="RNGMNOXGNASE"/>
</dbReference>
<keyword evidence="4" id="KW-0274">FAD</keyword>
<feature type="transmembrane region" description="Helical" evidence="8">
    <location>
        <begin position="570"/>
        <end position="593"/>
    </location>
</feature>
<evidence type="ECO:0000256" key="1">
    <source>
        <dbReference type="ARBA" id="ARBA00001974"/>
    </source>
</evidence>
<dbReference type="SUPFAM" id="SSF51905">
    <property type="entry name" value="FAD/NAD(P)-binding domain"/>
    <property type="match status" value="1"/>
</dbReference>
<dbReference type="GeneID" id="30017154"/>
<gene>
    <name evidence="10" type="ORF">ISF_00862</name>
</gene>
<evidence type="ECO:0000259" key="9">
    <source>
        <dbReference type="Pfam" id="PF01494"/>
    </source>
</evidence>
<dbReference type="Gene3D" id="3.50.50.60">
    <property type="entry name" value="FAD/NAD(P)-binding domain"/>
    <property type="match status" value="1"/>
</dbReference>
<comment type="caution">
    <text evidence="10">The sequence shown here is derived from an EMBL/GenBank/DDBJ whole genome shotgun (WGS) entry which is preliminary data.</text>
</comment>
<dbReference type="AlphaFoldDB" id="A0A168ELQ0"/>
<dbReference type="PANTHER" id="PTHR47356">
    <property type="entry name" value="FAD-DEPENDENT MONOOXYGENASE ASQG-RELATED"/>
    <property type="match status" value="1"/>
</dbReference>
<dbReference type="EMBL" id="AZHB01000001">
    <property type="protein sequence ID" value="OAA73961.1"/>
    <property type="molecule type" value="Genomic_DNA"/>
</dbReference>
<dbReference type="InterPro" id="IPR002938">
    <property type="entry name" value="FAD-bd"/>
</dbReference>
<keyword evidence="7" id="KW-0175">Coiled coil</keyword>
<dbReference type="InterPro" id="IPR050562">
    <property type="entry name" value="FAD_mOase_fung"/>
</dbReference>
<comment type="similarity">
    <text evidence="2">Belongs to the paxM FAD-dependent monooxygenase family.</text>
</comment>
<evidence type="ECO:0000256" key="7">
    <source>
        <dbReference type="SAM" id="Coils"/>
    </source>
</evidence>
<proteinExistence type="inferred from homology"/>
<keyword evidence="3" id="KW-0285">Flavoprotein</keyword>
<name>A0A168ELQ0_CORFA</name>
<feature type="transmembrane region" description="Helical" evidence="8">
    <location>
        <begin position="690"/>
        <end position="710"/>
    </location>
</feature>
<feature type="coiled-coil region" evidence="7">
    <location>
        <begin position="318"/>
        <end position="345"/>
    </location>
</feature>
<keyword evidence="8" id="KW-1133">Transmembrane helix</keyword>
<evidence type="ECO:0000313" key="11">
    <source>
        <dbReference type="Proteomes" id="UP000076744"/>
    </source>
</evidence>
<evidence type="ECO:0000256" key="3">
    <source>
        <dbReference type="ARBA" id="ARBA00022630"/>
    </source>
</evidence>
<accession>A0A168ELQ0</accession>
<feature type="domain" description="FAD-binding" evidence="9">
    <location>
        <begin position="7"/>
        <end position="332"/>
    </location>
</feature>
<evidence type="ECO:0000256" key="4">
    <source>
        <dbReference type="ARBA" id="ARBA00022827"/>
    </source>
</evidence>
<protein>
    <submittedName>
        <fullName evidence="10">Monooxygenase, FAD-binding protein</fullName>
    </submittedName>
</protein>
<comment type="cofactor">
    <cofactor evidence="1">
        <name>FAD</name>
        <dbReference type="ChEBI" id="CHEBI:57692"/>
    </cofactor>
</comment>
<dbReference type="PANTHER" id="PTHR47356:SF2">
    <property type="entry name" value="FAD-BINDING DOMAIN-CONTAINING PROTEIN-RELATED"/>
    <property type="match status" value="1"/>
</dbReference>
<dbReference type="RefSeq" id="XP_018708919.1">
    <property type="nucleotide sequence ID" value="XM_018844469.1"/>
</dbReference>
<dbReference type="Pfam" id="PF01494">
    <property type="entry name" value="FAD_binding_3"/>
    <property type="match status" value="1"/>
</dbReference>
<evidence type="ECO:0000256" key="5">
    <source>
        <dbReference type="ARBA" id="ARBA00023002"/>
    </source>
</evidence>
<dbReference type="OrthoDB" id="2431938at2759"/>
<dbReference type="GO" id="GO:0071949">
    <property type="term" value="F:FAD binding"/>
    <property type="evidence" value="ECO:0007669"/>
    <property type="project" value="InterPro"/>
</dbReference>